<dbReference type="EMBL" id="CACVAY010000025">
    <property type="protein sequence ID" value="CAA6805145.1"/>
    <property type="molecule type" value="Genomic_DNA"/>
</dbReference>
<evidence type="ECO:0008006" key="4">
    <source>
        <dbReference type="Google" id="ProtNLM"/>
    </source>
</evidence>
<dbReference type="Pfam" id="PF13489">
    <property type="entry name" value="Methyltransf_23"/>
    <property type="match status" value="1"/>
</dbReference>
<dbReference type="InterPro" id="IPR029063">
    <property type="entry name" value="SAM-dependent_MTases_sf"/>
</dbReference>
<dbReference type="Gene3D" id="3.40.50.720">
    <property type="entry name" value="NAD(P)-binding Rossmann-like Domain"/>
    <property type="match status" value="1"/>
</dbReference>
<dbReference type="PANTHER" id="PTHR43861">
    <property type="entry name" value="TRANS-ACONITATE 2-METHYLTRANSFERASE-RELATED"/>
    <property type="match status" value="1"/>
</dbReference>
<name>A0A6S6SBP4_9GAMM</name>
<feature type="domain" description="Methyltransferase putative zinc binding" evidence="1">
    <location>
        <begin position="16"/>
        <end position="74"/>
    </location>
</feature>
<dbReference type="Gene3D" id="3.40.50.150">
    <property type="entry name" value="Vaccinia Virus protein VP39"/>
    <property type="match status" value="1"/>
</dbReference>
<dbReference type="AlphaFoldDB" id="A0A6S6SBP4"/>
<feature type="domain" description="C-methyltransferase" evidence="2">
    <location>
        <begin position="254"/>
        <end position="409"/>
    </location>
</feature>
<sequence>MINLLEQELQTHDVVCRFCGQKTFTVIDLGRLPLANSLSTTCDAIAPKYPTSLQVCSACSTAQLAHCADKEKLYLDYLYVTPESDMLTQHYADIIHFLQTKNYLKTTHNILEIGSNIGHFLKFLAPNVQKILGFDPARNIANMARANGIPTICDFFDAKNAQHVAKQFGKQDIVFARHCFAHNEKPWLMLEGVTEVLQEGGLFIIENAYFPDTIEKREFDQIYHEHMYYYNVRAIDLITQKYGFELIDLLASDIHGGSMLYVVQLKGGKRSVQPIVKKHSEHEKNMHQPTFYASFTQTIEHNRHQLTSLLRKFKRQGKTVHAYGASAKSTTLLNYYNLHKRKIPYVVDSTPAKQGKHIPVTNNLIISEEDAAINVPDYYLLTIWNYQDEIIKKVRESGNQYSGFIIPHPQLKIIEGENTSRPQHSRIMPHRK</sequence>
<dbReference type="InterPro" id="IPR038576">
    <property type="entry name" value="Methyltransf_Zn-bd_dom_put_sf"/>
</dbReference>
<dbReference type="InterPro" id="IPR013691">
    <property type="entry name" value="MeTrfase_14"/>
</dbReference>
<evidence type="ECO:0000313" key="3">
    <source>
        <dbReference type="EMBL" id="CAA6805145.1"/>
    </source>
</evidence>
<dbReference type="InterPro" id="IPR013630">
    <property type="entry name" value="Methyltransf_Zn-bd_dom_put"/>
</dbReference>
<protein>
    <recommendedName>
        <fullName evidence="4">SAM-dependent methyltransferase</fullName>
    </recommendedName>
</protein>
<accession>A0A6S6SBP4</accession>
<dbReference type="Gene3D" id="6.20.50.110">
    <property type="entry name" value="Methyltransferase, zinc-binding domain"/>
    <property type="match status" value="1"/>
</dbReference>
<dbReference type="Pfam" id="PF08421">
    <property type="entry name" value="Methyltransf_13"/>
    <property type="match status" value="1"/>
</dbReference>
<dbReference type="Pfam" id="PF08484">
    <property type="entry name" value="Methyltransf_14"/>
    <property type="match status" value="1"/>
</dbReference>
<reference evidence="3" key="1">
    <citation type="submission" date="2020-01" db="EMBL/GenBank/DDBJ databases">
        <authorList>
            <person name="Meier V. D."/>
            <person name="Meier V D."/>
        </authorList>
    </citation>
    <scope>NUCLEOTIDE SEQUENCE</scope>
    <source>
        <strain evidence="3">HLG_WM_MAG_07</strain>
    </source>
</reference>
<gene>
    <name evidence="3" type="ORF">HELGO_WM11745</name>
</gene>
<evidence type="ECO:0000259" key="2">
    <source>
        <dbReference type="Pfam" id="PF08484"/>
    </source>
</evidence>
<dbReference type="SUPFAM" id="SSF53335">
    <property type="entry name" value="S-adenosyl-L-methionine-dependent methyltransferases"/>
    <property type="match status" value="1"/>
</dbReference>
<proteinExistence type="predicted"/>
<dbReference type="CDD" id="cd02440">
    <property type="entry name" value="AdoMet_MTases"/>
    <property type="match status" value="1"/>
</dbReference>
<dbReference type="PANTHER" id="PTHR43861:SF5">
    <property type="entry name" value="BLL5978 PROTEIN"/>
    <property type="match status" value="1"/>
</dbReference>
<evidence type="ECO:0000259" key="1">
    <source>
        <dbReference type="Pfam" id="PF08421"/>
    </source>
</evidence>
<organism evidence="3">
    <name type="scientific">uncultured Thiotrichaceae bacterium</name>
    <dbReference type="NCBI Taxonomy" id="298394"/>
    <lineage>
        <taxon>Bacteria</taxon>
        <taxon>Pseudomonadati</taxon>
        <taxon>Pseudomonadota</taxon>
        <taxon>Gammaproteobacteria</taxon>
        <taxon>Thiotrichales</taxon>
        <taxon>Thiotrichaceae</taxon>
        <taxon>environmental samples</taxon>
    </lineage>
</organism>